<dbReference type="Proteomes" id="UP000198596">
    <property type="component" value="Unassembled WGS sequence"/>
</dbReference>
<gene>
    <name evidence="2" type="ORF">SAMN04488131_1013</name>
</gene>
<evidence type="ECO:0000313" key="3">
    <source>
        <dbReference type="Proteomes" id="UP000198596"/>
    </source>
</evidence>
<reference evidence="3" key="1">
    <citation type="submission" date="2016-10" db="EMBL/GenBank/DDBJ databases">
        <authorList>
            <person name="Varghese N."/>
            <person name="Submissions S."/>
        </authorList>
    </citation>
    <scope>NUCLEOTIDE SEQUENCE [LARGE SCALE GENOMIC DNA]</scope>
    <source>
        <strain evidence="3">CGMCC 1.9227</strain>
    </source>
</reference>
<evidence type="ECO:0000259" key="1">
    <source>
        <dbReference type="Pfam" id="PF00144"/>
    </source>
</evidence>
<protein>
    <submittedName>
        <fullName evidence="2">CubicO group peptidase, beta-lactamase class C family</fullName>
    </submittedName>
</protein>
<sequence>MTIFRALNQFINQTLMKNKIVITLFLGFLISTSHAQKMNIAKLDSLFQILETKDKFMGSIAVSKNGILVYSKSIGMDDIESNKKASNFSKYRVGSISKMFTSALIFKAIEEKKLSLKQTIETFFPNIENANKITISNLLNHRSGIYNFTNAPEYMNYNTQPKSEKEMVEIIAKGKSIFEPNSKADYSNSNYVLLSYILEKIYKKSFKTILNDKIVKPLGLKNTYLGGKINIQNNESNSYSFSEKWIKETETDMSIPMGAGAVVSNPQDLTLFIQKLFANALITKNSLKQMTTLQENYGMGIFQYPFYDKKSFGHTGGIDEFRSTLSYFPEDKLAVALTSNGKTYDNNDIIIAALSAYYNKPFTIPTFKTIALKSEDLDPYLGEYSDAGFPMKITITKENTKLFAQATGQSAFPLEPTEKDSFEFIMAGIKLEFKPNEKQMILKQGGGKFALTKK</sequence>
<dbReference type="InterPro" id="IPR001466">
    <property type="entry name" value="Beta-lactam-related"/>
</dbReference>
<dbReference type="PANTHER" id="PTHR46825:SF7">
    <property type="entry name" value="D-ALANYL-D-ALANINE CARBOXYPEPTIDASE"/>
    <property type="match status" value="1"/>
</dbReference>
<dbReference type="PANTHER" id="PTHR46825">
    <property type="entry name" value="D-ALANYL-D-ALANINE-CARBOXYPEPTIDASE/ENDOPEPTIDASE AMPH"/>
    <property type="match status" value="1"/>
</dbReference>
<dbReference type="EMBL" id="FONQ01000001">
    <property type="protein sequence ID" value="SFE18833.1"/>
    <property type="molecule type" value="Genomic_DNA"/>
</dbReference>
<keyword evidence="3" id="KW-1185">Reference proteome</keyword>
<accession>A0A1I1YL07</accession>
<dbReference type="Gene3D" id="3.40.710.10">
    <property type="entry name" value="DD-peptidase/beta-lactamase superfamily"/>
    <property type="match status" value="1"/>
</dbReference>
<organism evidence="2 3">
    <name type="scientific">Flavobacterium xueshanense</name>
    <dbReference type="NCBI Taxonomy" id="935223"/>
    <lineage>
        <taxon>Bacteria</taxon>
        <taxon>Pseudomonadati</taxon>
        <taxon>Bacteroidota</taxon>
        <taxon>Flavobacteriia</taxon>
        <taxon>Flavobacteriales</taxon>
        <taxon>Flavobacteriaceae</taxon>
        <taxon>Flavobacterium</taxon>
    </lineage>
</organism>
<dbReference type="STRING" id="935223.SAMN04488131_1013"/>
<proteinExistence type="predicted"/>
<dbReference type="Pfam" id="PF00144">
    <property type="entry name" value="Beta-lactamase"/>
    <property type="match status" value="1"/>
</dbReference>
<dbReference type="SUPFAM" id="SSF56601">
    <property type="entry name" value="beta-lactamase/transpeptidase-like"/>
    <property type="match status" value="1"/>
</dbReference>
<name>A0A1I1YL07_9FLAO</name>
<dbReference type="InterPro" id="IPR012338">
    <property type="entry name" value="Beta-lactam/transpept-like"/>
</dbReference>
<dbReference type="AlphaFoldDB" id="A0A1I1YL07"/>
<dbReference type="InterPro" id="IPR050491">
    <property type="entry name" value="AmpC-like"/>
</dbReference>
<feature type="domain" description="Beta-lactamase-related" evidence="1">
    <location>
        <begin position="59"/>
        <end position="344"/>
    </location>
</feature>
<evidence type="ECO:0000313" key="2">
    <source>
        <dbReference type="EMBL" id="SFE18833.1"/>
    </source>
</evidence>